<feature type="region of interest" description="Disordered" evidence="1">
    <location>
        <begin position="1"/>
        <end position="68"/>
    </location>
</feature>
<evidence type="ECO:0000313" key="2">
    <source>
        <dbReference type="EMBL" id="CAA9359552.1"/>
    </source>
</evidence>
<feature type="non-terminal residue" evidence="2">
    <location>
        <position position="1"/>
    </location>
</feature>
<name>A0A6J4MGP2_9BACT</name>
<evidence type="ECO:0000256" key="1">
    <source>
        <dbReference type="SAM" id="MobiDB-lite"/>
    </source>
</evidence>
<feature type="compositionally biased region" description="Low complexity" evidence="1">
    <location>
        <begin position="1"/>
        <end position="19"/>
    </location>
</feature>
<dbReference type="EMBL" id="CADCTW010000198">
    <property type="protein sequence ID" value="CAA9359552.1"/>
    <property type="molecule type" value="Genomic_DNA"/>
</dbReference>
<dbReference type="AlphaFoldDB" id="A0A6J4MGP2"/>
<gene>
    <name evidence="2" type="ORF">AVDCRST_MAG68-4258</name>
</gene>
<accession>A0A6J4MGP2</accession>
<reference evidence="2" key="1">
    <citation type="submission" date="2020-02" db="EMBL/GenBank/DDBJ databases">
        <authorList>
            <person name="Meier V. D."/>
        </authorList>
    </citation>
    <scope>NUCLEOTIDE SEQUENCE</scope>
    <source>
        <strain evidence="2">AVDCRST_MAG68</strain>
    </source>
</reference>
<proteinExistence type="predicted"/>
<protein>
    <submittedName>
        <fullName evidence="2">Uncharacterized protein</fullName>
    </submittedName>
</protein>
<sequence>AGPARGPRGAAGVAGSRAPHGAGARRADWRGPLLRARRRRAAADGRPRAGRRLLGRRALGARPHGDPV</sequence>
<feature type="non-terminal residue" evidence="2">
    <location>
        <position position="68"/>
    </location>
</feature>
<organism evidence="2">
    <name type="scientific">uncultured Gemmatimonadota bacterium</name>
    <dbReference type="NCBI Taxonomy" id="203437"/>
    <lineage>
        <taxon>Bacteria</taxon>
        <taxon>Pseudomonadati</taxon>
        <taxon>Gemmatimonadota</taxon>
        <taxon>environmental samples</taxon>
    </lineage>
</organism>